<evidence type="ECO:0000313" key="3">
    <source>
        <dbReference type="Proteomes" id="UP000501690"/>
    </source>
</evidence>
<gene>
    <name evidence="2" type="ORF">DEO72_LG2g3145</name>
</gene>
<dbReference type="AlphaFoldDB" id="A0A4D6L2X7"/>
<protein>
    <submittedName>
        <fullName evidence="2">Uncharacterized protein</fullName>
    </submittedName>
</protein>
<sequence>MPPTSRSFKRRMKASLWSSRLEGGDAASHGVGLRRTRERRNRRWSSRCWLASSPKALVGAAVWSSPELGKMTLGPHVLHPWREEEGCLGSSFLFEGRNPKDGDVRDLG</sequence>
<evidence type="ECO:0000313" key="2">
    <source>
        <dbReference type="EMBL" id="QCD82804.1"/>
    </source>
</evidence>
<reference evidence="2 3" key="1">
    <citation type="submission" date="2019-04" db="EMBL/GenBank/DDBJ databases">
        <title>An improved genome assembly and genetic linkage map for asparagus bean, Vigna unguiculata ssp. sesquipedialis.</title>
        <authorList>
            <person name="Xia Q."/>
            <person name="Zhang R."/>
            <person name="Dong Y."/>
        </authorList>
    </citation>
    <scope>NUCLEOTIDE SEQUENCE [LARGE SCALE GENOMIC DNA]</scope>
    <source>
        <tissue evidence="2">Leaf</tissue>
    </source>
</reference>
<name>A0A4D6L2X7_VIGUN</name>
<keyword evidence="3" id="KW-1185">Reference proteome</keyword>
<feature type="compositionally biased region" description="Basic residues" evidence="1">
    <location>
        <begin position="32"/>
        <end position="41"/>
    </location>
</feature>
<evidence type="ECO:0000256" key="1">
    <source>
        <dbReference type="SAM" id="MobiDB-lite"/>
    </source>
</evidence>
<organism evidence="2 3">
    <name type="scientific">Vigna unguiculata</name>
    <name type="common">Cowpea</name>
    <dbReference type="NCBI Taxonomy" id="3917"/>
    <lineage>
        <taxon>Eukaryota</taxon>
        <taxon>Viridiplantae</taxon>
        <taxon>Streptophyta</taxon>
        <taxon>Embryophyta</taxon>
        <taxon>Tracheophyta</taxon>
        <taxon>Spermatophyta</taxon>
        <taxon>Magnoliopsida</taxon>
        <taxon>eudicotyledons</taxon>
        <taxon>Gunneridae</taxon>
        <taxon>Pentapetalae</taxon>
        <taxon>rosids</taxon>
        <taxon>fabids</taxon>
        <taxon>Fabales</taxon>
        <taxon>Fabaceae</taxon>
        <taxon>Papilionoideae</taxon>
        <taxon>50 kb inversion clade</taxon>
        <taxon>NPAAA clade</taxon>
        <taxon>indigoferoid/millettioid clade</taxon>
        <taxon>Phaseoleae</taxon>
        <taxon>Vigna</taxon>
    </lineage>
</organism>
<dbReference type="EMBL" id="CP039346">
    <property type="protein sequence ID" value="QCD82804.1"/>
    <property type="molecule type" value="Genomic_DNA"/>
</dbReference>
<proteinExistence type="predicted"/>
<feature type="region of interest" description="Disordered" evidence="1">
    <location>
        <begin position="19"/>
        <end position="41"/>
    </location>
</feature>
<accession>A0A4D6L2X7</accession>
<dbReference type="Proteomes" id="UP000501690">
    <property type="component" value="Linkage Group LG2"/>
</dbReference>